<feature type="domain" description="PLD phosphodiesterase" evidence="2">
    <location>
        <begin position="192"/>
        <end position="218"/>
    </location>
</feature>
<gene>
    <name evidence="3" type="ORF">EYH02_01070</name>
</gene>
<evidence type="ECO:0000313" key="3">
    <source>
        <dbReference type="EMBL" id="HIP56653.1"/>
    </source>
</evidence>
<dbReference type="PROSITE" id="PS50035">
    <property type="entry name" value="PLD"/>
    <property type="match status" value="1"/>
</dbReference>
<dbReference type="InterPro" id="IPR001736">
    <property type="entry name" value="PLipase_D/transphosphatidylase"/>
</dbReference>
<comment type="caution">
    <text evidence="3">The sequence shown here is derived from an EMBL/GenBank/DDBJ whole genome shotgun (WGS) entry which is preliminary data.</text>
</comment>
<evidence type="ECO:0000259" key="2">
    <source>
        <dbReference type="PROSITE" id="PS50035"/>
    </source>
</evidence>
<dbReference type="GO" id="GO:0003824">
    <property type="term" value="F:catalytic activity"/>
    <property type="evidence" value="ECO:0007669"/>
    <property type="project" value="InterPro"/>
</dbReference>
<dbReference type="Proteomes" id="UP000605805">
    <property type="component" value="Unassembled WGS sequence"/>
</dbReference>
<feature type="transmembrane region" description="Helical" evidence="1">
    <location>
        <begin position="128"/>
        <end position="148"/>
    </location>
</feature>
<dbReference type="AlphaFoldDB" id="A0A832YX45"/>
<organism evidence="3 4">
    <name type="scientific">Ignisphaera aggregans</name>
    <dbReference type="NCBI Taxonomy" id="334771"/>
    <lineage>
        <taxon>Archaea</taxon>
        <taxon>Thermoproteota</taxon>
        <taxon>Thermoprotei</taxon>
        <taxon>Desulfurococcales</taxon>
        <taxon>Desulfurococcaceae</taxon>
        <taxon>Ignisphaera</taxon>
    </lineage>
</organism>
<feature type="transmembrane region" description="Helical" evidence="1">
    <location>
        <begin position="81"/>
        <end position="100"/>
    </location>
</feature>
<proteinExistence type="predicted"/>
<dbReference type="Pfam" id="PF00614">
    <property type="entry name" value="PLDc"/>
    <property type="match status" value="1"/>
</dbReference>
<name>A0A832YX45_9CREN</name>
<dbReference type="SMART" id="SM00155">
    <property type="entry name" value="PLDc"/>
    <property type="match status" value="1"/>
</dbReference>
<evidence type="ECO:0000256" key="1">
    <source>
        <dbReference type="SAM" id="Phobius"/>
    </source>
</evidence>
<feature type="transmembrane region" description="Helical" evidence="1">
    <location>
        <begin position="154"/>
        <end position="174"/>
    </location>
</feature>
<keyword evidence="1" id="KW-0472">Membrane</keyword>
<sequence length="225" mass="25148">MPQIYTGRDCGKIIEPLLQKAKKRIWVATPYISEEYASLLALKAREGVEVRVLTVDLSENRKAIAQLRSGARQQVMQQRSVPLLIIAVLTLVLSIVSTLFETVFRGLLVIPLYVFKAMCELLLLIRYWYAWIGVTVATVVVMIVTNSISVESALNIHTFLAIVVLIAMCIAEIIRRKHVVEELRVDLRVVPKSKFVHSKILIVDDIGIIGSANLTKAGLCITLKL</sequence>
<protein>
    <recommendedName>
        <fullName evidence="2">PLD phosphodiesterase domain-containing protein</fullName>
    </recommendedName>
</protein>
<accession>A0A832YX45</accession>
<keyword evidence="1" id="KW-0812">Transmembrane</keyword>
<dbReference type="SUPFAM" id="SSF56024">
    <property type="entry name" value="Phospholipase D/nuclease"/>
    <property type="match status" value="1"/>
</dbReference>
<reference evidence="3" key="1">
    <citation type="journal article" date="2020" name="ISME J.">
        <title>Gammaproteobacteria mediating utilization of methyl-, sulfur- and petroleum organic compounds in deep ocean hydrothermal plumes.</title>
        <authorList>
            <person name="Zhou Z."/>
            <person name="Liu Y."/>
            <person name="Pan J."/>
            <person name="Cron B.R."/>
            <person name="Toner B.M."/>
            <person name="Anantharaman K."/>
            <person name="Breier J.A."/>
            <person name="Dick G.J."/>
            <person name="Li M."/>
        </authorList>
    </citation>
    <scope>NUCLEOTIDE SEQUENCE</scope>
    <source>
        <strain evidence="3">SZUA-1435</strain>
    </source>
</reference>
<evidence type="ECO:0000313" key="4">
    <source>
        <dbReference type="Proteomes" id="UP000605805"/>
    </source>
</evidence>
<keyword evidence="1" id="KW-1133">Transmembrane helix</keyword>
<dbReference type="EMBL" id="DQTV01000025">
    <property type="protein sequence ID" value="HIP56653.1"/>
    <property type="molecule type" value="Genomic_DNA"/>
</dbReference>
<dbReference type="Gene3D" id="3.30.870.10">
    <property type="entry name" value="Endonuclease Chain A"/>
    <property type="match status" value="2"/>
</dbReference>